<keyword evidence="2 4" id="KW-0238">DNA-binding</keyword>
<evidence type="ECO:0000256" key="3">
    <source>
        <dbReference type="ARBA" id="ARBA00023163"/>
    </source>
</evidence>
<dbReference type="SUPFAM" id="SSF48498">
    <property type="entry name" value="Tetracyclin repressor-like, C-terminal domain"/>
    <property type="match status" value="1"/>
</dbReference>
<gene>
    <name evidence="6" type="ORF">FHS23_001963</name>
</gene>
<evidence type="ECO:0000313" key="6">
    <source>
        <dbReference type="EMBL" id="MBB3050940.1"/>
    </source>
</evidence>
<dbReference type="Pfam" id="PF00440">
    <property type="entry name" value="TetR_N"/>
    <property type="match status" value="1"/>
</dbReference>
<evidence type="ECO:0000256" key="1">
    <source>
        <dbReference type="ARBA" id="ARBA00023015"/>
    </source>
</evidence>
<organism evidence="6 7">
    <name type="scientific">Prauserella isguenensis</name>
    <dbReference type="NCBI Taxonomy" id="1470180"/>
    <lineage>
        <taxon>Bacteria</taxon>
        <taxon>Bacillati</taxon>
        <taxon>Actinomycetota</taxon>
        <taxon>Actinomycetes</taxon>
        <taxon>Pseudonocardiales</taxon>
        <taxon>Pseudonocardiaceae</taxon>
        <taxon>Prauserella</taxon>
    </lineage>
</organism>
<proteinExistence type="predicted"/>
<dbReference type="RefSeq" id="WP_183651961.1">
    <property type="nucleotide sequence ID" value="NZ_JACHWU010000002.1"/>
</dbReference>
<dbReference type="PANTHER" id="PTHR47506:SF1">
    <property type="entry name" value="HTH-TYPE TRANSCRIPTIONAL REGULATOR YJDC"/>
    <property type="match status" value="1"/>
</dbReference>
<dbReference type="InterPro" id="IPR001647">
    <property type="entry name" value="HTH_TetR"/>
</dbReference>
<dbReference type="EMBL" id="JACHWU010000002">
    <property type="protein sequence ID" value="MBB3050940.1"/>
    <property type="molecule type" value="Genomic_DNA"/>
</dbReference>
<evidence type="ECO:0000256" key="4">
    <source>
        <dbReference type="PROSITE-ProRule" id="PRU00335"/>
    </source>
</evidence>
<dbReference type="Gene3D" id="1.10.357.10">
    <property type="entry name" value="Tetracycline Repressor, domain 2"/>
    <property type="match status" value="1"/>
</dbReference>
<dbReference type="AlphaFoldDB" id="A0A839S1L4"/>
<dbReference type="PRINTS" id="PR00455">
    <property type="entry name" value="HTHTETR"/>
</dbReference>
<protein>
    <submittedName>
        <fullName evidence="6">AcrR family transcriptional regulator</fullName>
    </submittedName>
</protein>
<evidence type="ECO:0000259" key="5">
    <source>
        <dbReference type="PROSITE" id="PS50977"/>
    </source>
</evidence>
<dbReference type="Proteomes" id="UP000550714">
    <property type="component" value="Unassembled WGS sequence"/>
</dbReference>
<feature type="domain" description="HTH tetR-type" evidence="5">
    <location>
        <begin position="4"/>
        <end position="64"/>
    </location>
</feature>
<reference evidence="6 7" key="1">
    <citation type="submission" date="2020-08" db="EMBL/GenBank/DDBJ databases">
        <title>Genomic Encyclopedia of Type Strains, Phase III (KMG-III): the genomes of soil and plant-associated and newly described type strains.</title>
        <authorList>
            <person name="Whitman W."/>
        </authorList>
    </citation>
    <scope>NUCLEOTIDE SEQUENCE [LARGE SCALE GENOMIC DNA]</scope>
    <source>
        <strain evidence="6 7">CECT 8577</strain>
    </source>
</reference>
<name>A0A839S1L4_9PSEU</name>
<dbReference type="InterPro" id="IPR009057">
    <property type="entry name" value="Homeodomain-like_sf"/>
</dbReference>
<evidence type="ECO:0000256" key="2">
    <source>
        <dbReference type="ARBA" id="ARBA00023125"/>
    </source>
</evidence>
<feature type="DNA-binding region" description="H-T-H motif" evidence="4">
    <location>
        <begin position="27"/>
        <end position="46"/>
    </location>
</feature>
<keyword evidence="1" id="KW-0805">Transcription regulation</keyword>
<sequence>MDRQEAHDRILDAAEQLFYGRGIQAVGMAEIRQASGVSLKRLYQCFASKEDLVDAYLRRRDQRWHQALAEHIDRHRSPERRLLAVFDFLAAWFDTSDFRGCAFINAFGELGAVSTPVAGLARAHKCALRAQLRALAVEADAEDAEALADQLLLLVEGAIVAAAMRQTHHCPAEQGKAAARGLLNAHLSTTTPDLSAPPGE</sequence>
<keyword evidence="7" id="KW-1185">Reference proteome</keyword>
<comment type="caution">
    <text evidence="6">The sequence shown here is derived from an EMBL/GenBank/DDBJ whole genome shotgun (WGS) entry which is preliminary data.</text>
</comment>
<evidence type="ECO:0000313" key="7">
    <source>
        <dbReference type="Proteomes" id="UP000550714"/>
    </source>
</evidence>
<dbReference type="InterPro" id="IPR036271">
    <property type="entry name" value="Tet_transcr_reg_TetR-rel_C_sf"/>
</dbReference>
<dbReference type="PANTHER" id="PTHR47506">
    <property type="entry name" value="TRANSCRIPTIONAL REGULATORY PROTEIN"/>
    <property type="match status" value="1"/>
</dbReference>
<dbReference type="SUPFAM" id="SSF46689">
    <property type="entry name" value="Homeodomain-like"/>
    <property type="match status" value="1"/>
</dbReference>
<accession>A0A839S1L4</accession>
<keyword evidence="3" id="KW-0804">Transcription</keyword>
<dbReference type="GO" id="GO:0003677">
    <property type="term" value="F:DNA binding"/>
    <property type="evidence" value="ECO:0007669"/>
    <property type="project" value="UniProtKB-UniRule"/>
</dbReference>
<dbReference type="PROSITE" id="PS50977">
    <property type="entry name" value="HTH_TETR_2"/>
    <property type="match status" value="1"/>
</dbReference>